<keyword evidence="9" id="KW-0807">Transducer</keyword>
<evidence type="ECO:0000259" key="11">
    <source>
        <dbReference type="PROSITE" id="PS50259"/>
    </source>
</evidence>
<evidence type="ECO:0000256" key="7">
    <source>
        <dbReference type="ARBA" id="ARBA00023170"/>
    </source>
</evidence>
<dbReference type="AlphaFoldDB" id="A0A670K3X4"/>
<dbReference type="Ensembl" id="ENSPMRT00000033396.1">
    <property type="protein sequence ID" value="ENSPMRP00000031481.1"/>
    <property type="gene ID" value="ENSPMRG00000020400.1"/>
</dbReference>
<dbReference type="PROSITE" id="PS50259">
    <property type="entry name" value="G_PROTEIN_RECEP_F3_4"/>
    <property type="match status" value="1"/>
</dbReference>
<feature type="transmembrane region" description="Helical" evidence="10">
    <location>
        <begin position="547"/>
        <end position="568"/>
    </location>
</feature>
<feature type="transmembrane region" description="Helical" evidence="10">
    <location>
        <begin position="769"/>
        <end position="792"/>
    </location>
</feature>
<evidence type="ECO:0000256" key="6">
    <source>
        <dbReference type="ARBA" id="ARBA00023136"/>
    </source>
</evidence>
<keyword evidence="3 10" id="KW-0812">Transmembrane</keyword>
<keyword evidence="7" id="KW-0675">Receptor</keyword>
<evidence type="ECO:0000256" key="5">
    <source>
        <dbReference type="ARBA" id="ARBA00023040"/>
    </source>
</evidence>
<dbReference type="InterPro" id="IPR000068">
    <property type="entry name" value="GPCR_3_Ca_sens_rcpt-rel"/>
</dbReference>
<organism evidence="12 13">
    <name type="scientific">Podarcis muralis</name>
    <name type="common">Wall lizard</name>
    <name type="synonym">Lacerta muralis</name>
    <dbReference type="NCBI Taxonomy" id="64176"/>
    <lineage>
        <taxon>Eukaryota</taxon>
        <taxon>Metazoa</taxon>
        <taxon>Chordata</taxon>
        <taxon>Craniata</taxon>
        <taxon>Vertebrata</taxon>
        <taxon>Euteleostomi</taxon>
        <taxon>Lepidosauria</taxon>
        <taxon>Squamata</taxon>
        <taxon>Bifurcata</taxon>
        <taxon>Unidentata</taxon>
        <taxon>Episquamata</taxon>
        <taxon>Laterata</taxon>
        <taxon>Lacertibaenia</taxon>
        <taxon>Lacertidae</taxon>
        <taxon>Podarcis</taxon>
    </lineage>
</organism>
<dbReference type="PANTHER" id="PTHR24061">
    <property type="entry name" value="CALCIUM-SENSING RECEPTOR-RELATED"/>
    <property type="match status" value="1"/>
</dbReference>
<evidence type="ECO:0000256" key="2">
    <source>
        <dbReference type="ARBA" id="ARBA00022475"/>
    </source>
</evidence>
<feature type="transmembrane region" description="Helical" evidence="10">
    <location>
        <begin position="613"/>
        <end position="638"/>
    </location>
</feature>
<evidence type="ECO:0000256" key="1">
    <source>
        <dbReference type="ARBA" id="ARBA00004651"/>
    </source>
</evidence>
<dbReference type="InterPro" id="IPR000337">
    <property type="entry name" value="GPCR_3"/>
</dbReference>
<dbReference type="Gene3D" id="3.40.50.2300">
    <property type="match status" value="2"/>
</dbReference>
<dbReference type="OMA" id="LWTKVKV"/>
<dbReference type="Proteomes" id="UP000472272">
    <property type="component" value="Chromosome 13"/>
</dbReference>
<keyword evidence="6 10" id="KW-0472">Membrane</keyword>
<evidence type="ECO:0000256" key="8">
    <source>
        <dbReference type="ARBA" id="ARBA00023180"/>
    </source>
</evidence>
<dbReference type="PROSITE" id="PS00981">
    <property type="entry name" value="G_PROTEIN_RECEP_F3_3"/>
    <property type="match status" value="1"/>
</dbReference>
<evidence type="ECO:0000256" key="4">
    <source>
        <dbReference type="ARBA" id="ARBA00022989"/>
    </source>
</evidence>
<dbReference type="Pfam" id="PF00003">
    <property type="entry name" value="7tm_3"/>
    <property type="match status" value="1"/>
</dbReference>
<name>A0A670K3X4_PODMU</name>
<keyword evidence="4 10" id="KW-1133">Transmembrane helix</keyword>
<evidence type="ECO:0000256" key="10">
    <source>
        <dbReference type="SAM" id="Phobius"/>
    </source>
</evidence>
<evidence type="ECO:0000313" key="13">
    <source>
        <dbReference type="Proteomes" id="UP000472272"/>
    </source>
</evidence>
<evidence type="ECO:0000256" key="3">
    <source>
        <dbReference type="ARBA" id="ARBA00022692"/>
    </source>
</evidence>
<keyword evidence="13" id="KW-1185">Reference proteome</keyword>
<keyword evidence="5" id="KW-0297">G-protein coupled receptor</keyword>
<feature type="transmembrane region" description="Helical" evidence="10">
    <location>
        <begin position="737"/>
        <end position="757"/>
    </location>
</feature>
<evidence type="ECO:0000256" key="9">
    <source>
        <dbReference type="ARBA" id="ARBA00023224"/>
    </source>
</evidence>
<dbReference type="PRINTS" id="PR00248">
    <property type="entry name" value="GPCRMGR"/>
</dbReference>
<comment type="subcellular location">
    <subcellularLocation>
        <location evidence="1">Cell membrane</location>
        <topology evidence="1">Multi-pass membrane protein</topology>
    </subcellularLocation>
</comment>
<dbReference type="InterPro" id="IPR017978">
    <property type="entry name" value="GPCR_3_C"/>
</dbReference>
<dbReference type="FunFam" id="3.40.50.2300:FF:000024">
    <property type="entry name" value="Vomeronasal 2, receptor 73"/>
    <property type="match status" value="1"/>
</dbReference>
<dbReference type="PANTHER" id="PTHR24061:SF599">
    <property type="entry name" value="G-PROTEIN COUPLED RECEPTORS FAMILY 3 PROFILE DOMAIN-CONTAINING PROTEIN"/>
    <property type="match status" value="1"/>
</dbReference>
<dbReference type="InterPro" id="IPR004073">
    <property type="entry name" value="GPCR_3_vmron_rcpt_2"/>
</dbReference>
<dbReference type="PRINTS" id="PR01535">
    <property type="entry name" value="VOMERONASL2R"/>
</dbReference>
<accession>A0A670K3X4</accession>
<reference evidence="12 13" key="1">
    <citation type="journal article" date="2019" name="Proc. Natl. Acad. Sci. U.S.A.">
        <title>Regulatory changes in pterin and carotenoid genes underlie balanced color polymorphisms in the wall lizard.</title>
        <authorList>
            <person name="Andrade P."/>
            <person name="Pinho C."/>
            <person name="Perez I de Lanuza G."/>
            <person name="Afonso S."/>
            <person name="Brejcha J."/>
            <person name="Rubin C.J."/>
            <person name="Wallerman O."/>
            <person name="Pereira P."/>
            <person name="Sabatino S.J."/>
            <person name="Bellati A."/>
            <person name="Pellitteri-Rosa D."/>
            <person name="Bosakova Z."/>
            <person name="Bunikis I."/>
            <person name="Carretero M.A."/>
            <person name="Feiner N."/>
            <person name="Marsik P."/>
            <person name="Pauperio F."/>
            <person name="Salvi D."/>
            <person name="Soler L."/>
            <person name="While G.M."/>
            <person name="Uller T."/>
            <person name="Font E."/>
            <person name="Andersson L."/>
            <person name="Carneiro M."/>
        </authorList>
    </citation>
    <scope>NUCLEOTIDE SEQUENCE</scope>
</reference>
<dbReference type="InterPro" id="IPR028082">
    <property type="entry name" value="Peripla_BP_I"/>
</dbReference>
<dbReference type="GO" id="GO:0004930">
    <property type="term" value="F:G protein-coupled receptor activity"/>
    <property type="evidence" value="ECO:0007669"/>
    <property type="project" value="UniProtKB-KW"/>
</dbReference>
<keyword evidence="8" id="KW-0325">Glycoprotein</keyword>
<proteinExistence type="predicted"/>
<dbReference type="Gene3D" id="2.10.50.30">
    <property type="entry name" value="GPCR, family 3, nine cysteines domain"/>
    <property type="match status" value="1"/>
</dbReference>
<evidence type="ECO:0000313" key="12">
    <source>
        <dbReference type="Ensembl" id="ENSPMRP00000031481.1"/>
    </source>
</evidence>
<reference evidence="12" key="3">
    <citation type="submission" date="2025-09" db="UniProtKB">
        <authorList>
            <consortium name="Ensembl"/>
        </authorList>
    </citation>
    <scope>IDENTIFICATION</scope>
</reference>
<feature type="transmembrane region" description="Helical" evidence="10">
    <location>
        <begin position="703"/>
        <end position="725"/>
    </location>
</feature>
<feature type="domain" description="G-protein coupled receptors family 3 profile" evidence="11">
    <location>
        <begin position="543"/>
        <end position="793"/>
    </location>
</feature>
<feature type="transmembrane region" description="Helical" evidence="10">
    <location>
        <begin position="580"/>
        <end position="601"/>
    </location>
</feature>
<feature type="transmembrane region" description="Helical" evidence="10">
    <location>
        <begin position="650"/>
        <end position="674"/>
    </location>
</feature>
<dbReference type="InterPro" id="IPR001828">
    <property type="entry name" value="ANF_lig-bd_rcpt"/>
</dbReference>
<sequence length="866" mass="97550">MCPSSSFFLRHSPIHIILITTSVMGMYKVASSQIIIMKQVVDEELDICLIFKVILSLGQVQMNEMNENPRLFPNVSLGVKIYDSLLNARMTHQNTLKLLSASEKTVPNFKCDKQNNLIAVVGGPDSEISLYMATLLSIYKIPQIAYCVIAPVVDAKSELPSLYRIVPNEEYQYTGIVKLLGHFQWTWVGILTMENDNGDKFVQTLMPLLLKHGICIALNGKIPAISNAIDTLSSFDIILNMASYLSNSEVQVLVVNAENPTVPSLNWTIYLYAMLKGITETSIFKVWIFTAQWEFTLETMRRTSKIQVFDGALSFAIHTNEVPEFREFLQTLHPNSAKENIFLHIFWEQAFNCFFPDSKTAKESASICSGEEKLDNLPGTLFEMSMIGQSYSIYNAVHAIAHSLQKMVSSRSKHCKAMPDGAKLDLTNLISFNNTGGETVSFNENGELASGFDIINWVTFPNQSFSKLKVGRMDPWATLDQEFTINEVITWHYICLQENKIFLYTFSYRSYDCFQCPEDEFPNKNRDQCLPKSMNFLSFSEPLGTTLVFFILAASFTTALVLGIFIKYKNTPIVKANNRALSFFLLTSLFLCNLCALLFIGQPQWVTCYLRQTAFGIIFSVAVSCLLAKTITVVLAFMATKPGSTMRKWVGRKLAISIILGCSLIQVTICSIWLSTAPPFPNFNMNSLVEEIIIECNEGSITMFYFVLGYLGLLAFVSLTVAFLARKLPDSFNEAKFITFSMLVFCSVWLSFVPSYLSTKGKYMVAVEIFSIWVSSAGLVGCIFVPKCYIIILSKMCKHYHKISKTHSFLFHMSLYNPFELSVPLIPHTGESAICTTRPNSVQKLACWSIFASSLLREQCHPIHHT</sequence>
<dbReference type="SUPFAM" id="SSF53822">
    <property type="entry name" value="Periplasmic binding protein-like I"/>
    <property type="match status" value="1"/>
</dbReference>
<dbReference type="GO" id="GO:0005886">
    <property type="term" value="C:plasma membrane"/>
    <property type="evidence" value="ECO:0007669"/>
    <property type="project" value="UniProtKB-SubCell"/>
</dbReference>
<reference evidence="12" key="2">
    <citation type="submission" date="2025-08" db="UniProtKB">
        <authorList>
            <consortium name="Ensembl"/>
        </authorList>
    </citation>
    <scope>IDENTIFICATION</scope>
</reference>
<dbReference type="InterPro" id="IPR038550">
    <property type="entry name" value="GPCR_3_9-Cys_sf"/>
</dbReference>
<dbReference type="CDD" id="cd15283">
    <property type="entry name" value="7tmC_V2R_pheromone"/>
    <property type="match status" value="1"/>
</dbReference>
<protein>
    <recommendedName>
        <fullName evidence="11">G-protein coupled receptors family 3 profile domain-containing protein</fullName>
    </recommendedName>
</protein>
<dbReference type="Pfam" id="PF01094">
    <property type="entry name" value="ANF_receptor"/>
    <property type="match status" value="1"/>
</dbReference>
<dbReference type="InterPro" id="IPR017979">
    <property type="entry name" value="GPCR_3_CS"/>
</dbReference>
<keyword evidence="2" id="KW-1003">Cell membrane</keyword>
<dbReference type="GeneTree" id="ENSGT00950000182788"/>